<comment type="caution">
    <text evidence="1">The sequence shown here is derived from an EMBL/GenBank/DDBJ whole genome shotgun (WGS) entry which is preliminary data.</text>
</comment>
<accession>A0ABT5BKT0</accession>
<proteinExistence type="predicted"/>
<gene>
    <name evidence="1" type="ORF">POL58_43820</name>
</gene>
<evidence type="ECO:0000313" key="1">
    <source>
        <dbReference type="EMBL" id="MDC0674758.1"/>
    </source>
</evidence>
<evidence type="ECO:0000313" key="2">
    <source>
        <dbReference type="Proteomes" id="UP001217838"/>
    </source>
</evidence>
<sequence>MNCNVVLPKLREAMKRSRRRRVRARVRVAVPGPLLLAALAASSDERIAPLALLCGCPLDEERRERGYERRGE</sequence>
<keyword evidence="2" id="KW-1185">Reference proteome</keyword>
<dbReference type="RefSeq" id="WP_272009245.1">
    <property type="nucleotide sequence ID" value="NZ_JAQNDN010000025.1"/>
</dbReference>
<reference evidence="1 2" key="1">
    <citation type="submission" date="2022-11" db="EMBL/GenBank/DDBJ databases">
        <title>Minimal conservation of predation-associated metabolite biosynthetic gene clusters underscores biosynthetic potential of Myxococcota including descriptions for ten novel species: Archangium lansinium sp. nov., Myxococcus landrumus sp. nov., Nannocystis bai.</title>
        <authorList>
            <person name="Ahearne A."/>
            <person name="Stevens C."/>
            <person name="Dowd S."/>
        </authorList>
    </citation>
    <scope>NUCLEOTIDE SEQUENCE [LARGE SCALE GENOMIC DNA]</scope>
    <source>
        <strain evidence="1 2">NCELM</strain>
    </source>
</reference>
<name>A0ABT5BKT0_9BACT</name>
<dbReference type="Proteomes" id="UP001217838">
    <property type="component" value="Unassembled WGS sequence"/>
</dbReference>
<organism evidence="1 2">
    <name type="scientific">Nannocystis radixulma</name>
    <dbReference type="NCBI Taxonomy" id="2995305"/>
    <lineage>
        <taxon>Bacteria</taxon>
        <taxon>Pseudomonadati</taxon>
        <taxon>Myxococcota</taxon>
        <taxon>Polyangia</taxon>
        <taxon>Nannocystales</taxon>
        <taxon>Nannocystaceae</taxon>
        <taxon>Nannocystis</taxon>
    </lineage>
</organism>
<dbReference type="EMBL" id="JAQNDN010000025">
    <property type="protein sequence ID" value="MDC0674758.1"/>
    <property type="molecule type" value="Genomic_DNA"/>
</dbReference>
<protein>
    <submittedName>
        <fullName evidence="1">Uncharacterized protein</fullName>
    </submittedName>
</protein>